<gene>
    <name evidence="4" type="ORF">ACFPBZ_11560</name>
</gene>
<keyword evidence="5" id="KW-1185">Reference proteome</keyword>
<dbReference type="Gene3D" id="2.40.37.20">
    <property type="entry name" value="D-serine dehydratase-like domain"/>
    <property type="match status" value="1"/>
</dbReference>
<dbReference type="InterPro" id="IPR051466">
    <property type="entry name" value="D-amino_acid_metab_enzyme"/>
</dbReference>
<dbReference type="InterPro" id="IPR026956">
    <property type="entry name" value="D-ser_dehydrat-like_dom"/>
</dbReference>
<dbReference type="RefSeq" id="WP_378036199.1">
    <property type="nucleotide sequence ID" value="NZ_JBHSIV010000010.1"/>
</dbReference>
<evidence type="ECO:0000313" key="4">
    <source>
        <dbReference type="EMBL" id="MFC5062845.1"/>
    </source>
</evidence>
<proteinExistence type="inferred from homology"/>
<dbReference type="InterPro" id="IPR029066">
    <property type="entry name" value="PLP-binding_barrel"/>
</dbReference>
<dbReference type="EMBL" id="JBHSIV010000010">
    <property type="protein sequence ID" value="MFC5062845.1"/>
    <property type="molecule type" value="Genomic_DNA"/>
</dbReference>
<evidence type="ECO:0000256" key="1">
    <source>
        <dbReference type="ARBA" id="ARBA00005323"/>
    </source>
</evidence>
<dbReference type="Pfam" id="PF01168">
    <property type="entry name" value="Ala_racemase_N"/>
    <property type="match status" value="1"/>
</dbReference>
<keyword evidence="2" id="KW-0456">Lyase</keyword>
<dbReference type="SMART" id="SM01119">
    <property type="entry name" value="D-ser_dehydrat"/>
    <property type="match status" value="1"/>
</dbReference>
<evidence type="ECO:0000313" key="5">
    <source>
        <dbReference type="Proteomes" id="UP001595947"/>
    </source>
</evidence>
<feature type="domain" description="D-serine dehydratase-like" evidence="3">
    <location>
        <begin position="234"/>
        <end position="321"/>
    </location>
</feature>
<evidence type="ECO:0000259" key="3">
    <source>
        <dbReference type="SMART" id="SM01119"/>
    </source>
</evidence>
<dbReference type="SUPFAM" id="SSF51419">
    <property type="entry name" value="PLP-binding barrel"/>
    <property type="match status" value="1"/>
</dbReference>
<evidence type="ECO:0000256" key="2">
    <source>
        <dbReference type="ARBA" id="ARBA00023239"/>
    </source>
</evidence>
<sequence length="341" mass="35342">MHLADLQTPALVVDADLLEANLAAMAARWPGATLRPHVKAHKTTALAHRQAAHGAEGFTCATIREVEGMVAAGLGQDLLLANEVLDTRRLGALVAQGARVTLAVDSPETVAAAAAGGVREVLVDVNVGLPRCGCRPEDAGALAGRARAAGLAVRGVMGYEGHLQAWPDADERAKLTEEAMATLLAAHADVGGDVVSGGGTGTSACNPWVTEMQAGSYALMDSAYTAAGVGYGQALHVLGTVVHVSAARPDMPAYAVADVGLKALGMDHGNPTIPDAQVWFCSDEHVTFAPEAPVRVGDRVLVVPAHIDPTVALHERMHVVRGSVPDDAEVLESWTVDLRGW</sequence>
<comment type="similarity">
    <text evidence="1">Belongs to the DSD1 family.</text>
</comment>
<organism evidence="4 5">
    <name type="scientific">Actinomycetospora atypica</name>
    <dbReference type="NCBI Taxonomy" id="1290095"/>
    <lineage>
        <taxon>Bacteria</taxon>
        <taxon>Bacillati</taxon>
        <taxon>Actinomycetota</taxon>
        <taxon>Actinomycetes</taxon>
        <taxon>Pseudonocardiales</taxon>
        <taxon>Pseudonocardiaceae</taxon>
        <taxon>Actinomycetospora</taxon>
    </lineage>
</organism>
<dbReference type="Proteomes" id="UP001595947">
    <property type="component" value="Unassembled WGS sequence"/>
</dbReference>
<reference evidence="5" key="1">
    <citation type="journal article" date="2019" name="Int. J. Syst. Evol. Microbiol.">
        <title>The Global Catalogue of Microorganisms (GCM) 10K type strain sequencing project: providing services to taxonomists for standard genome sequencing and annotation.</title>
        <authorList>
            <consortium name="The Broad Institute Genomics Platform"/>
            <consortium name="The Broad Institute Genome Sequencing Center for Infectious Disease"/>
            <person name="Wu L."/>
            <person name="Ma J."/>
        </authorList>
    </citation>
    <scope>NUCLEOTIDE SEQUENCE [LARGE SCALE GENOMIC DNA]</scope>
    <source>
        <strain evidence="5">CGMCC 4.7093</strain>
    </source>
</reference>
<dbReference type="EC" id="5.1.1.1" evidence="4"/>
<dbReference type="GO" id="GO:0008784">
    <property type="term" value="F:alanine racemase activity"/>
    <property type="evidence" value="ECO:0007669"/>
    <property type="project" value="UniProtKB-EC"/>
</dbReference>
<name>A0ABV9YMT3_9PSEU</name>
<accession>A0ABV9YMT3</accession>
<keyword evidence="4" id="KW-0413">Isomerase</keyword>
<dbReference type="PANTHER" id="PTHR28004:SF2">
    <property type="entry name" value="D-SERINE DEHYDRATASE"/>
    <property type="match status" value="1"/>
</dbReference>
<comment type="caution">
    <text evidence="4">The sequence shown here is derived from an EMBL/GenBank/DDBJ whole genome shotgun (WGS) entry which is preliminary data.</text>
</comment>
<dbReference type="InterPro" id="IPR001608">
    <property type="entry name" value="Ala_racemase_N"/>
</dbReference>
<dbReference type="InterPro" id="IPR042208">
    <property type="entry name" value="D-ser_dehydrat-like_sf"/>
</dbReference>
<protein>
    <submittedName>
        <fullName evidence="4">Alanine racemase</fullName>
        <ecNumber evidence="4">5.1.1.1</ecNumber>
    </submittedName>
</protein>
<dbReference type="Gene3D" id="3.20.20.10">
    <property type="entry name" value="Alanine racemase"/>
    <property type="match status" value="1"/>
</dbReference>
<dbReference type="PANTHER" id="PTHR28004">
    <property type="entry name" value="ZGC:162816-RELATED"/>
    <property type="match status" value="1"/>
</dbReference>
<dbReference type="Pfam" id="PF14031">
    <property type="entry name" value="D-ser_dehydrat"/>
    <property type="match status" value="1"/>
</dbReference>